<dbReference type="InterPro" id="IPR050423">
    <property type="entry name" value="UPF0337_stress_rsp"/>
</dbReference>
<dbReference type="EMBL" id="CP007142">
    <property type="protein sequence ID" value="AJQ95621.1"/>
    <property type="molecule type" value="Genomic_DNA"/>
</dbReference>
<dbReference type="SUPFAM" id="SSF69047">
    <property type="entry name" value="Hypothetical protein YjbJ"/>
    <property type="match status" value="1"/>
</dbReference>
<dbReference type="STRING" id="1445510.YC6258_03585"/>
<dbReference type="PANTHER" id="PTHR34977">
    <property type="entry name" value="UPF0337 PROTEIN YJBJ"/>
    <property type="match status" value="1"/>
</dbReference>
<keyword evidence="4" id="KW-1185">Reference proteome</keyword>
<protein>
    <recommendedName>
        <fullName evidence="2">CsbD-like domain-containing protein</fullName>
    </recommendedName>
</protein>
<evidence type="ECO:0000313" key="4">
    <source>
        <dbReference type="Proteomes" id="UP000032266"/>
    </source>
</evidence>
<dbReference type="KEGG" id="gsn:YC6258_03585"/>
<evidence type="ECO:0000256" key="1">
    <source>
        <dbReference type="ARBA" id="ARBA00009129"/>
    </source>
</evidence>
<gene>
    <name evidence="3" type="ORF">YC6258_03585</name>
</gene>
<dbReference type="Proteomes" id="UP000032266">
    <property type="component" value="Chromosome"/>
</dbReference>
<name>A0A0C5VMT7_9GAMM</name>
<evidence type="ECO:0000259" key="2">
    <source>
        <dbReference type="Pfam" id="PF05532"/>
    </source>
</evidence>
<accession>A0A0C5VMT7</accession>
<organism evidence="3 4">
    <name type="scientific">Gynuella sunshinyii YC6258</name>
    <dbReference type="NCBI Taxonomy" id="1445510"/>
    <lineage>
        <taxon>Bacteria</taxon>
        <taxon>Pseudomonadati</taxon>
        <taxon>Pseudomonadota</taxon>
        <taxon>Gammaproteobacteria</taxon>
        <taxon>Oceanospirillales</taxon>
        <taxon>Saccharospirillaceae</taxon>
        <taxon>Gynuella</taxon>
    </lineage>
</organism>
<comment type="similarity">
    <text evidence="1">Belongs to the UPF0337 (CsbD) family.</text>
</comment>
<dbReference type="RefSeq" id="WP_044617858.1">
    <property type="nucleotide sequence ID" value="NZ_CP007142.1"/>
</dbReference>
<dbReference type="InterPro" id="IPR008462">
    <property type="entry name" value="CsbD"/>
</dbReference>
<proteinExistence type="inferred from homology"/>
<dbReference type="HOGENOM" id="CLU_135567_4_3_6"/>
<dbReference type="Pfam" id="PF05532">
    <property type="entry name" value="CsbD"/>
    <property type="match status" value="1"/>
</dbReference>
<dbReference type="PIRSF" id="PIRSF039008">
    <property type="entry name" value="YjbJ"/>
    <property type="match status" value="1"/>
</dbReference>
<feature type="domain" description="CsbD-like" evidence="2">
    <location>
        <begin position="14"/>
        <end position="66"/>
    </location>
</feature>
<dbReference type="InterPro" id="IPR026042">
    <property type="entry name" value="YjbJ"/>
</dbReference>
<dbReference type="PANTHER" id="PTHR34977:SF1">
    <property type="entry name" value="UPF0337 PROTEIN YJBJ"/>
    <property type="match status" value="1"/>
</dbReference>
<dbReference type="InterPro" id="IPR036629">
    <property type="entry name" value="YjbJ_sf"/>
</dbReference>
<reference evidence="3 4" key="1">
    <citation type="submission" date="2014-01" db="EMBL/GenBank/DDBJ databases">
        <title>Full genme sequencing of cellulolytic bacterium Gynuella sunshinyii YC6258T gen. nov., sp. nov.</title>
        <authorList>
            <person name="Khan H."/>
            <person name="Chung E.J."/>
            <person name="Chung Y.R."/>
        </authorList>
    </citation>
    <scope>NUCLEOTIDE SEQUENCE [LARGE SCALE GENOMIC DNA]</scope>
    <source>
        <strain evidence="3 4">YC6258</strain>
    </source>
</reference>
<evidence type="ECO:0000313" key="3">
    <source>
        <dbReference type="EMBL" id="AJQ95621.1"/>
    </source>
</evidence>
<sequence>MKNFAQQQSTHISDEIKGKWKKQVGAAKTTWSKLTEDELIKVEGHQKTLTGLVQERYDIAREDAEKQVKKFFAQNK</sequence>
<dbReference type="Gene3D" id="1.10.1470.10">
    <property type="entry name" value="YjbJ"/>
    <property type="match status" value="1"/>
</dbReference>
<dbReference type="OrthoDB" id="9796058at2"/>
<dbReference type="AlphaFoldDB" id="A0A0C5VMT7"/>